<reference evidence="3 4" key="1">
    <citation type="submission" date="2021-03" db="EMBL/GenBank/DDBJ databases">
        <title>Antimicrobial resistance genes in bacteria isolated from Japanese honey, and their potential for conferring macrolide and lincosamide resistance in the American foulbrood pathogen Paenibacillus larvae.</title>
        <authorList>
            <person name="Okamoto M."/>
            <person name="Kumagai M."/>
            <person name="Kanamori H."/>
            <person name="Takamatsu D."/>
        </authorList>
    </citation>
    <scope>NUCLEOTIDE SEQUENCE [LARGE SCALE GENOMIC DNA]</scope>
    <source>
        <strain evidence="3 4">J8TS2</strain>
    </source>
</reference>
<dbReference type="InterPro" id="IPR048421">
    <property type="entry name" value="YqgU_beta-prop"/>
</dbReference>
<protein>
    <recommendedName>
        <fullName evidence="2">YqgU-like 6-bladed beta-propeller domain-containing protein</fullName>
    </recommendedName>
</protein>
<organism evidence="3 4">
    <name type="scientific">Lederbergia ruris</name>
    <dbReference type="NCBI Taxonomy" id="217495"/>
    <lineage>
        <taxon>Bacteria</taxon>
        <taxon>Bacillati</taxon>
        <taxon>Bacillota</taxon>
        <taxon>Bacilli</taxon>
        <taxon>Bacillales</taxon>
        <taxon>Bacillaceae</taxon>
        <taxon>Lederbergia</taxon>
    </lineage>
</organism>
<sequence length="389" mass="45075">MRKRLFLIFMMLLIFMVLTGCTLLQSDFVSPEVEKDLPPKAGENEGERPNPTPLQLDAGDEFEKIYGWIDDQTIIYSFVHKGTYQLATYQLYEGKSKVIFTSQSPFNDCLIHYDKELLLIHTSQNSHSAKLYFIDLVGNVKFSTSVDSYEIAAEWNEENSDLVMMTAFFEDWSYESLQFDIGDHSIQKREGMEPFIKWFGEDHILVQEWDPEKPNVFAPLVKQSLTNPKEKETLIDHLYRFDVFSNVLMAIDVAGVDSEQMEYQFYDSSLEEMVPSIQVPNLTQYSDWLIPYYDYLETEKVFLTFVPKHHGSADTYAEGFQLIAYDLQKQNAEVMFDHMENKPISCSPNGKLCLYGYQLEEVINLETGDRLVLSPLAEKEESKKIITVK</sequence>
<keyword evidence="4" id="KW-1185">Reference proteome</keyword>
<dbReference type="RefSeq" id="WP_158322697.1">
    <property type="nucleotide sequence ID" value="NZ_BORB01000001.1"/>
</dbReference>
<evidence type="ECO:0000259" key="2">
    <source>
        <dbReference type="Pfam" id="PF21101"/>
    </source>
</evidence>
<feature type="region of interest" description="Disordered" evidence="1">
    <location>
        <begin position="35"/>
        <end position="54"/>
    </location>
</feature>
<dbReference type="Proteomes" id="UP000679950">
    <property type="component" value="Unassembled WGS sequence"/>
</dbReference>
<dbReference type="EMBL" id="BORB01000001">
    <property type="protein sequence ID" value="GIN55776.1"/>
    <property type="molecule type" value="Genomic_DNA"/>
</dbReference>
<dbReference type="PROSITE" id="PS51257">
    <property type="entry name" value="PROKAR_LIPOPROTEIN"/>
    <property type="match status" value="1"/>
</dbReference>
<accession>A0ABQ4KCS1</accession>
<name>A0ABQ4KCS1_9BACI</name>
<comment type="caution">
    <text evidence="3">The sequence shown here is derived from an EMBL/GenBank/DDBJ whole genome shotgun (WGS) entry which is preliminary data.</text>
</comment>
<gene>
    <name evidence="3" type="ORF">J8TS2_00950</name>
</gene>
<feature type="domain" description="YqgU-like 6-bladed beta-propeller" evidence="2">
    <location>
        <begin position="90"/>
        <end position="356"/>
    </location>
</feature>
<feature type="compositionally biased region" description="Basic and acidic residues" evidence="1">
    <location>
        <begin position="35"/>
        <end position="48"/>
    </location>
</feature>
<proteinExistence type="predicted"/>
<evidence type="ECO:0000313" key="4">
    <source>
        <dbReference type="Proteomes" id="UP000679950"/>
    </source>
</evidence>
<evidence type="ECO:0000256" key="1">
    <source>
        <dbReference type="SAM" id="MobiDB-lite"/>
    </source>
</evidence>
<dbReference type="Pfam" id="PF21101">
    <property type="entry name" value="YqgU"/>
    <property type="match status" value="1"/>
</dbReference>
<evidence type="ECO:0000313" key="3">
    <source>
        <dbReference type="EMBL" id="GIN55776.1"/>
    </source>
</evidence>